<evidence type="ECO:0000313" key="3">
    <source>
        <dbReference type="Proteomes" id="UP001232163"/>
    </source>
</evidence>
<keyword evidence="3" id="KW-1185">Reference proteome</keyword>
<reference evidence="2 3" key="1">
    <citation type="submission" date="2023-07" db="EMBL/GenBank/DDBJ databases">
        <title>Genomic Encyclopedia of Type Strains, Phase IV (KMG-IV): sequencing the most valuable type-strain genomes for metagenomic binning, comparative biology and taxonomic classification.</title>
        <authorList>
            <person name="Goeker M."/>
        </authorList>
    </citation>
    <scope>NUCLEOTIDE SEQUENCE [LARGE SCALE GENOMIC DNA]</scope>
    <source>
        <strain evidence="2 3">NIO-1023</strain>
    </source>
</reference>
<sequence length="303" mass="34043">MKSAALRSPRRWRPRQLLLVLVLCGSAAAEIDPTTDPNYTFRHLKVLGPVHKVTYKTVWNFSQDSGTSSETYTFNPSGQVTRIDGQGGNYLEFQYRDGCFVKQQNWGASDGLVVSGASFVHLVGPRCQVQKETIYDDDGQVSYVVRYQYSGTRITKNQVFPDGTKGVTSTTTTVCQGLTCTTTASVSHTEMGRQFNTAEKEVLIFSRPGIRKSRVFTSETRVAGQAGIYESGEDRVAYNAQGWPVTHTEKSYSKKFNMSGSSQERFTYIGKDRYGNWLTRKELRITDNKTTPGETITRTFTYR</sequence>
<gene>
    <name evidence="2" type="ORF">QO006_002999</name>
</gene>
<keyword evidence="1" id="KW-0732">Signal</keyword>
<accession>A0ABT9MG39</accession>
<feature type="signal peptide" evidence="1">
    <location>
        <begin position="1"/>
        <end position="29"/>
    </location>
</feature>
<organism evidence="2 3">
    <name type="scientific">Deinococcus enclensis</name>
    <dbReference type="NCBI Taxonomy" id="1049582"/>
    <lineage>
        <taxon>Bacteria</taxon>
        <taxon>Thermotogati</taxon>
        <taxon>Deinococcota</taxon>
        <taxon>Deinococci</taxon>
        <taxon>Deinococcales</taxon>
        <taxon>Deinococcaceae</taxon>
        <taxon>Deinococcus</taxon>
    </lineage>
</organism>
<evidence type="ECO:0008006" key="4">
    <source>
        <dbReference type="Google" id="ProtNLM"/>
    </source>
</evidence>
<dbReference type="Gene3D" id="3.90.930.1">
    <property type="match status" value="1"/>
</dbReference>
<evidence type="ECO:0000256" key="1">
    <source>
        <dbReference type="SAM" id="SignalP"/>
    </source>
</evidence>
<name>A0ABT9MG39_9DEIO</name>
<feature type="chain" id="PRO_5046470513" description="YD repeat-containing protein" evidence="1">
    <location>
        <begin position="30"/>
        <end position="303"/>
    </location>
</feature>
<dbReference type="RefSeq" id="WP_307467726.1">
    <property type="nucleotide sequence ID" value="NZ_JAURUR010000012.1"/>
</dbReference>
<dbReference type="Proteomes" id="UP001232163">
    <property type="component" value="Unassembled WGS sequence"/>
</dbReference>
<proteinExistence type="predicted"/>
<dbReference type="EMBL" id="JAURUR010000012">
    <property type="protein sequence ID" value="MDP9765548.1"/>
    <property type="molecule type" value="Genomic_DNA"/>
</dbReference>
<evidence type="ECO:0000313" key="2">
    <source>
        <dbReference type="EMBL" id="MDP9765548.1"/>
    </source>
</evidence>
<protein>
    <recommendedName>
        <fullName evidence="4">YD repeat-containing protein</fullName>
    </recommendedName>
</protein>
<comment type="caution">
    <text evidence="2">The sequence shown here is derived from an EMBL/GenBank/DDBJ whole genome shotgun (WGS) entry which is preliminary data.</text>
</comment>